<dbReference type="AlphaFoldDB" id="A0A9X1M7Q4"/>
<gene>
    <name evidence="1" type="ORF">LJ755_06695</name>
    <name evidence="2" type="ORF">MUK71_14220</name>
</gene>
<dbReference type="Proteomes" id="UP001155145">
    <property type="component" value="Unassembled WGS sequence"/>
</dbReference>
<keyword evidence="3" id="KW-1185">Reference proteome</keyword>
<accession>A0A9X1M7Q4</accession>
<name>A0A9X1M7Q4_9MICC</name>
<dbReference type="RefSeq" id="WP_227902690.1">
    <property type="nucleotide sequence ID" value="NZ_CP094984.1"/>
</dbReference>
<evidence type="ECO:0000313" key="3">
    <source>
        <dbReference type="Proteomes" id="UP000829758"/>
    </source>
</evidence>
<protein>
    <submittedName>
        <fullName evidence="1">Uncharacterized protein</fullName>
    </submittedName>
</protein>
<dbReference type="Proteomes" id="UP000829758">
    <property type="component" value="Chromosome"/>
</dbReference>
<evidence type="ECO:0000313" key="1">
    <source>
        <dbReference type="EMBL" id="MCC3272420.1"/>
    </source>
</evidence>
<evidence type="ECO:0000313" key="2">
    <source>
        <dbReference type="EMBL" id="UON91721.1"/>
    </source>
</evidence>
<proteinExistence type="predicted"/>
<evidence type="ECO:0000313" key="4">
    <source>
        <dbReference type="Proteomes" id="UP001155145"/>
    </source>
</evidence>
<reference evidence="1" key="1">
    <citation type="submission" date="2021-10" db="EMBL/GenBank/DDBJ databases">
        <title>Novel species in genus Arthrobacter.</title>
        <authorList>
            <person name="Liu Y."/>
        </authorList>
    </citation>
    <scope>NUCLEOTIDE SEQUENCE</scope>
    <source>
        <strain evidence="3">zg-Y462</strain>
        <strain evidence="1">Zg-Y462</strain>
    </source>
</reference>
<organism evidence="1 4">
    <name type="scientific">Arthrobacter zhangbolii</name>
    <dbReference type="NCBI Taxonomy" id="2886936"/>
    <lineage>
        <taxon>Bacteria</taxon>
        <taxon>Bacillati</taxon>
        <taxon>Actinomycetota</taxon>
        <taxon>Actinomycetes</taxon>
        <taxon>Micrococcales</taxon>
        <taxon>Micrococcaceae</taxon>
        <taxon>Arthrobacter</taxon>
    </lineage>
</organism>
<sequence length="78" mass="8151">MSLTPPDRPGGGARRAAVRIGEPLGAVGLIDALEGRKSAFSSRKTRKIPENQGFLQELGVQAGKFSNSGGFASAFPHE</sequence>
<dbReference type="EMBL" id="CP094984">
    <property type="protein sequence ID" value="UON91721.1"/>
    <property type="molecule type" value="Genomic_DNA"/>
</dbReference>
<dbReference type="EMBL" id="JAJFZT010000003">
    <property type="protein sequence ID" value="MCC3272420.1"/>
    <property type="molecule type" value="Genomic_DNA"/>
</dbReference>